<evidence type="ECO:0000256" key="12">
    <source>
        <dbReference type="RuleBase" id="RU003832"/>
    </source>
</evidence>
<evidence type="ECO:0000313" key="14">
    <source>
        <dbReference type="EMBL" id="EKX40875.1"/>
    </source>
</evidence>
<feature type="non-terminal residue" evidence="14">
    <location>
        <position position="206"/>
    </location>
</feature>
<evidence type="ECO:0000256" key="6">
    <source>
        <dbReference type="ARBA" id="ARBA00022692"/>
    </source>
</evidence>
<dbReference type="GeneID" id="17297505"/>
<evidence type="ECO:0000256" key="10">
    <source>
        <dbReference type="ARBA" id="ARBA00023180"/>
    </source>
</evidence>
<sequence length="206" mass="23773">MTSDVPLVQGFPSWISPSDFCNKFSRQRKTENAIFVASNCKTTSNCRSEYARELMEHVEVHSYGRCLNNRPFPPAFSTARKGKKFWLDKVRIMQNYTFALVFENSNMHDYVTEKLFQALLAGCIPIYMGAPNVRDFLPANNAAILVSEFQSAEELAVYIKRVKENVTMREELLSWRDRPLPASFLRLWNLSWDTAKCRICQVLAGR</sequence>
<keyword evidence="12" id="KW-0333">Golgi apparatus</keyword>
<keyword evidence="6 12" id="KW-0812">Transmembrane</keyword>
<dbReference type="UniPathway" id="UPA00378"/>
<reference evidence="15" key="3">
    <citation type="submission" date="2016-03" db="UniProtKB">
        <authorList>
            <consortium name="EnsemblProtists"/>
        </authorList>
    </citation>
    <scope>IDENTIFICATION</scope>
</reference>
<dbReference type="Proteomes" id="UP000011087">
    <property type="component" value="Unassembled WGS sequence"/>
</dbReference>
<dbReference type="eggNOG" id="KOG2619">
    <property type="taxonomic scope" value="Eukaryota"/>
</dbReference>
<dbReference type="Pfam" id="PF00852">
    <property type="entry name" value="Glyco_transf_10"/>
    <property type="match status" value="1"/>
</dbReference>
<dbReference type="AlphaFoldDB" id="L1IYH4"/>
<dbReference type="PaxDb" id="55529-EKX40875"/>
<evidence type="ECO:0000256" key="8">
    <source>
        <dbReference type="ARBA" id="ARBA00022989"/>
    </source>
</evidence>
<keyword evidence="16" id="KW-1185">Reference proteome</keyword>
<evidence type="ECO:0000256" key="4">
    <source>
        <dbReference type="ARBA" id="ARBA00022676"/>
    </source>
</evidence>
<evidence type="ECO:0000256" key="1">
    <source>
        <dbReference type="ARBA" id="ARBA00004606"/>
    </source>
</evidence>
<dbReference type="InterPro" id="IPR055270">
    <property type="entry name" value="Glyco_tran_10_C"/>
</dbReference>
<evidence type="ECO:0000256" key="2">
    <source>
        <dbReference type="ARBA" id="ARBA00004922"/>
    </source>
</evidence>
<dbReference type="HOGENOM" id="CLU_1334965_0_0_1"/>
<dbReference type="GO" id="GO:0032580">
    <property type="term" value="C:Golgi cisterna membrane"/>
    <property type="evidence" value="ECO:0007669"/>
    <property type="project" value="UniProtKB-SubCell"/>
</dbReference>
<comment type="pathway">
    <text evidence="2">Protein modification; protein glycosylation.</text>
</comment>
<evidence type="ECO:0000259" key="13">
    <source>
        <dbReference type="Pfam" id="PF00852"/>
    </source>
</evidence>
<reference evidence="16" key="2">
    <citation type="submission" date="2012-11" db="EMBL/GenBank/DDBJ databases">
        <authorList>
            <person name="Kuo A."/>
            <person name="Curtis B.A."/>
            <person name="Tanifuji G."/>
            <person name="Burki F."/>
            <person name="Gruber A."/>
            <person name="Irimia M."/>
            <person name="Maruyama S."/>
            <person name="Arias M.C."/>
            <person name="Ball S.G."/>
            <person name="Gile G.H."/>
            <person name="Hirakawa Y."/>
            <person name="Hopkins J.F."/>
            <person name="Rensing S.A."/>
            <person name="Schmutz J."/>
            <person name="Symeonidi A."/>
            <person name="Elias M."/>
            <person name="Eveleigh R.J."/>
            <person name="Herman E.K."/>
            <person name="Klute M.J."/>
            <person name="Nakayama T."/>
            <person name="Obornik M."/>
            <person name="Reyes-Prieto A."/>
            <person name="Armbrust E.V."/>
            <person name="Aves S.J."/>
            <person name="Beiko R.G."/>
            <person name="Coutinho P."/>
            <person name="Dacks J.B."/>
            <person name="Durnford D.G."/>
            <person name="Fast N.M."/>
            <person name="Green B.R."/>
            <person name="Grisdale C."/>
            <person name="Hempe F."/>
            <person name="Henrissat B."/>
            <person name="Hoppner M.P."/>
            <person name="Ishida K.-I."/>
            <person name="Kim E."/>
            <person name="Koreny L."/>
            <person name="Kroth P.G."/>
            <person name="Liu Y."/>
            <person name="Malik S.-B."/>
            <person name="Maier U.G."/>
            <person name="McRose D."/>
            <person name="Mock T."/>
            <person name="Neilson J.A."/>
            <person name="Onodera N.T."/>
            <person name="Poole A.M."/>
            <person name="Pritham E.J."/>
            <person name="Richards T.A."/>
            <person name="Rocap G."/>
            <person name="Roy S.W."/>
            <person name="Sarai C."/>
            <person name="Schaack S."/>
            <person name="Shirato S."/>
            <person name="Slamovits C.H."/>
            <person name="Spencer D.F."/>
            <person name="Suzuki S."/>
            <person name="Worden A.Z."/>
            <person name="Zauner S."/>
            <person name="Barry K."/>
            <person name="Bell C."/>
            <person name="Bharti A.K."/>
            <person name="Crow J.A."/>
            <person name="Grimwood J."/>
            <person name="Kramer R."/>
            <person name="Lindquist E."/>
            <person name="Lucas S."/>
            <person name="Salamov A."/>
            <person name="McFadden G.I."/>
            <person name="Lane C.E."/>
            <person name="Keeling P.J."/>
            <person name="Gray M.W."/>
            <person name="Grigoriev I.V."/>
            <person name="Archibald J.M."/>
        </authorList>
    </citation>
    <scope>NUCLEOTIDE SEQUENCE</scope>
    <source>
        <strain evidence="16">CCMP2712</strain>
    </source>
</reference>
<keyword evidence="10" id="KW-0325">Glycoprotein</keyword>
<dbReference type="Gene3D" id="3.40.50.11660">
    <property type="entry name" value="Glycosyl transferase family 10, C-terminal domain"/>
    <property type="match status" value="1"/>
</dbReference>
<evidence type="ECO:0000313" key="15">
    <source>
        <dbReference type="EnsemblProtists" id="EKX40875"/>
    </source>
</evidence>
<gene>
    <name evidence="14" type="ORF">GUITHDRAFT_75190</name>
</gene>
<dbReference type="PANTHER" id="PTHR11929:SF194">
    <property type="entry name" value="ALPHA-(1,3)-FUCOSYLTRANSFERASE 10"/>
    <property type="match status" value="1"/>
</dbReference>
<keyword evidence="9" id="KW-0472">Membrane</keyword>
<dbReference type="EnsemblProtists" id="EKX40875">
    <property type="protein sequence ID" value="EKX40875"/>
    <property type="gene ID" value="GUITHDRAFT_75190"/>
</dbReference>
<name>L1IYH4_GUITC</name>
<evidence type="ECO:0000256" key="9">
    <source>
        <dbReference type="ARBA" id="ARBA00023136"/>
    </source>
</evidence>
<dbReference type="SUPFAM" id="SSF53756">
    <property type="entry name" value="UDP-Glycosyltransferase/glycogen phosphorylase"/>
    <property type="match status" value="1"/>
</dbReference>
<keyword evidence="8" id="KW-1133">Transmembrane helix</keyword>
<protein>
    <recommendedName>
        <fullName evidence="12">Fucosyltransferase</fullName>
        <ecNumber evidence="12">2.4.1.-</ecNumber>
    </recommendedName>
</protein>
<dbReference type="EC" id="2.4.1.-" evidence="12"/>
<dbReference type="EMBL" id="JH993028">
    <property type="protein sequence ID" value="EKX40875.1"/>
    <property type="molecule type" value="Genomic_DNA"/>
</dbReference>
<dbReference type="OrthoDB" id="9993460at2759"/>
<comment type="similarity">
    <text evidence="3 12">Belongs to the glycosyltransferase 10 family.</text>
</comment>
<accession>L1IYH4</accession>
<feature type="domain" description="Fucosyltransferase C-terminal" evidence="13">
    <location>
        <begin position="27"/>
        <end position="204"/>
    </location>
</feature>
<evidence type="ECO:0000256" key="5">
    <source>
        <dbReference type="ARBA" id="ARBA00022679"/>
    </source>
</evidence>
<evidence type="ECO:0000256" key="3">
    <source>
        <dbReference type="ARBA" id="ARBA00008919"/>
    </source>
</evidence>
<evidence type="ECO:0000256" key="11">
    <source>
        <dbReference type="ARBA" id="ARBA00037847"/>
    </source>
</evidence>
<keyword evidence="7" id="KW-0735">Signal-anchor</keyword>
<proteinExistence type="inferred from homology"/>
<dbReference type="KEGG" id="gtt:GUITHDRAFT_75190"/>
<reference evidence="14 16" key="1">
    <citation type="journal article" date="2012" name="Nature">
        <title>Algal genomes reveal evolutionary mosaicism and the fate of nucleomorphs.</title>
        <authorList>
            <consortium name="DOE Joint Genome Institute"/>
            <person name="Curtis B.A."/>
            <person name="Tanifuji G."/>
            <person name="Burki F."/>
            <person name="Gruber A."/>
            <person name="Irimia M."/>
            <person name="Maruyama S."/>
            <person name="Arias M.C."/>
            <person name="Ball S.G."/>
            <person name="Gile G.H."/>
            <person name="Hirakawa Y."/>
            <person name="Hopkins J.F."/>
            <person name="Kuo A."/>
            <person name="Rensing S.A."/>
            <person name="Schmutz J."/>
            <person name="Symeonidi A."/>
            <person name="Elias M."/>
            <person name="Eveleigh R.J."/>
            <person name="Herman E.K."/>
            <person name="Klute M.J."/>
            <person name="Nakayama T."/>
            <person name="Obornik M."/>
            <person name="Reyes-Prieto A."/>
            <person name="Armbrust E.V."/>
            <person name="Aves S.J."/>
            <person name="Beiko R.G."/>
            <person name="Coutinho P."/>
            <person name="Dacks J.B."/>
            <person name="Durnford D.G."/>
            <person name="Fast N.M."/>
            <person name="Green B.R."/>
            <person name="Grisdale C.J."/>
            <person name="Hempel F."/>
            <person name="Henrissat B."/>
            <person name="Hoppner M.P."/>
            <person name="Ishida K."/>
            <person name="Kim E."/>
            <person name="Koreny L."/>
            <person name="Kroth P.G."/>
            <person name="Liu Y."/>
            <person name="Malik S.B."/>
            <person name="Maier U.G."/>
            <person name="McRose D."/>
            <person name="Mock T."/>
            <person name="Neilson J.A."/>
            <person name="Onodera N.T."/>
            <person name="Poole A.M."/>
            <person name="Pritham E.J."/>
            <person name="Richards T.A."/>
            <person name="Rocap G."/>
            <person name="Roy S.W."/>
            <person name="Sarai C."/>
            <person name="Schaack S."/>
            <person name="Shirato S."/>
            <person name="Slamovits C.H."/>
            <person name="Spencer D.F."/>
            <person name="Suzuki S."/>
            <person name="Worden A.Z."/>
            <person name="Zauner S."/>
            <person name="Barry K."/>
            <person name="Bell C."/>
            <person name="Bharti A.K."/>
            <person name="Crow J.A."/>
            <person name="Grimwood J."/>
            <person name="Kramer R."/>
            <person name="Lindquist E."/>
            <person name="Lucas S."/>
            <person name="Salamov A."/>
            <person name="McFadden G.I."/>
            <person name="Lane C.E."/>
            <person name="Keeling P.J."/>
            <person name="Gray M.W."/>
            <person name="Grigoriev I.V."/>
            <person name="Archibald J.M."/>
        </authorList>
    </citation>
    <scope>NUCLEOTIDE SEQUENCE</scope>
    <source>
        <strain evidence="14 16">CCMP2712</strain>
    </source>
</reference>
<dbReference type="PANTHER" id="PTHR11929">
    <property type="entry name" value="ALPHA- 1,3 -FUCOSYLTRANSFERASE"/>
    <property type="match status" value="1"/>
</dbReference>
<evidence type="ECO:0000313" key="16">
    <source>
        <dbReference type="Proteomes" id="UP000011087"/>
    </source>
</evidence>
<keyword evidence="5 12" id="KW-0808">Transferase</keyword>
<dbReference type="InterPro" id="IPR038577">
    <property type="entry name" value="GT10-like_C_sf"/>
</dbReference>
<keyword evidence="4 12" id="KW-0328">Glycosyltransferase</keyword>
<evidence type="ECO:0000256" key="7">
    <source>
        <dbReference type="ARBA" id="ARBA00022968"/>
    </source>
</evidence>
<dbReference type="OMA" id="TRTHSEC"/>
<organism evidence="14">
    <name type="scientific">Guillardia theta (strain CCMP2712)</name>
    <name type="common">Cryptophyte</name>
    <dbReference type="NCBI Taxonomy" id="905079"/>
    <lineage>
        <taxon>Eukaryota</taxon>
        <taxon>Cryptophyceae</taxon>
        <taxon>Pyrenomonadales</taxon>
        <taxon>Geminigeraceae</taxon>
        <taxon>Guillardia</taxon>
    </lineage>
</organism>
<dbReference type="GO" id="GO:0046920">
    <property type="term" value="F:alpha-(1-&gt;3)-fucosyltransferase activity"/>
    <property type="evidence" value="ECO:0007669"/>
    <property type="project" value="TreeGrafter"/>
</dbReference>
<comment type="subcellular location">
    <subcellularLocation>
        <location evidence="11">Endomembrane system</location>
        <topology evidence="11">Single-pass membrane protein</topology>
    </subcellularLocation>
    <subcellularLocation>
        <location evidence="12">Golgi apparatus</location>
        <location evidence="12">Golgi stack membrane</location>
        <topology evidence="12">Single-pass type II membrane protein</topology>
    </subcellularLocation>
    <subcellularLocation>
        <location evidence="1">Membrane</location>
        <topology evidence="1">Single-pass type II membrane protein</topology>
    </subcellularLocation>
</comment>
<dbReference type="InterPro" id="IPR001503">
    <property type="entry name" value="Glyco_trans_10"/>
</dbReference>
<dbReference type="FunFam" id="3.40.50.11660:FF:000002">
    <property type="entry name" value="Alpha-(1,3)-fucosyltransferase"/>
    <property type="match status" value="1"/>
</dbReference>
<dbReference type="RefSeq" id="XP_005827855.1">
    <property type="nucleotide sequence ID" value="XM_005827798.1"/>
</dbReference>